<reference evidence="1" key="1">
    <citation type="submission" date="2020-05" db="EMBL/GenBank/DDBJ databases">
        <authorList>
            <person name="Chiriac C."/>
            <person name="Salcher M."/>
            <person name="Ghai R."/>
            <person name="Kavagutti S V."/>
        </authorList>
    </citation>
    <scope>NUCLEOTIDE SEQUENCE</scope>
</reference>
<sequence length="305" mass="33956">MCFAGVIAAHEICCHVVGRTKRTRESKASTGCEIRDLIKGDEGRPQDNGVAVIVDTATTGSTSQLGVLRWSEELVAIPGELRQLVDHHCSCWHVDAKGKCLCCKNDPNESLDETLFDGLFKGRNETSMMAGDTSFEGIKPSAIVEYSEILICEFLDMRLCNLSDSSAFLGCREAKTCTRARGHSFVATVAAEHKKDCWEHRSFCEEFDHLNSSRRRVSAPTASGAITWVDVVLVTSPIRLAIIKGRNQSETVVKTIGDEIPVIKFNWPFRFDDNFSRTPDRSDPLPQLIRIRHSCRQAHQPNIFG</sequence>
<gene>
    <name evidence="1" type="ORF">UFOPK1603_01601</name>
</gene>
<organism evidence="1">
    <name type="scientific">freshwater metagenome</name>
    <dbReference type="NCBI Taxonomy" id="449393"/>
    <lineage>
        <taxon>unclassified sequences</taxon>
        <taxon>metagenomes</taxon>
        <taxon>ecological metagenomes</taxon>
    </lineage>
</organism>
<evidence type="ECO:0000313" key="1">
    <source>
        <dbReference type="EMBL" id="CAB4578605.1"/>
    </source>
</evidence>
<accession>A0A6J6ET73</accession>
<protein>
    <submittedName>
        <fullName evidence="1">Unannotated protein</fullName>
    </submittedName>
</protein>
<proteinExistence type="predicted"/>
<dbReference type="AlphaFoldDB" id="A0A6J6ET73"/>
<dbReference type="EMBL" id="CAEZTG010000190">
    <property type="protein sequence ID" value="CAB4578605.1"/>
    <property type="molecule type" value="Genomic_DNA"/>
</dbReference>
<name>A0A6J6ET73_9ZZZZ</name>